<evidence type="ECO:0000313" key="2">
    <source>
        <dbReference type="Proteomes" id="UP000240883"/>
    </source>
</evidence>
<dbReference type="SUPFAM" id="SSF54637">
    <property type="entry name" value="Thioesterase/thiol ester dehydrase-isomerase"/>
    <property type="match status" value="1"/>
</dbReference>
<gene>
    <name evidence="1" type="ORF">BS50DRAFT_507589</name>
</gene>
<dbReference type="OrthoDB" id="3257538at2759"/>
<name>A0A2T2N381_CORCC</name>
<protein>
    <recommendedName>
        <fullName evidence="3">Thioesterase/thiol ester dehydrase-isomerase</fullName>
    </recommendedName>
</protein>
<evidence type="ECO:0008006" key="3">
    <source>
        <dbReference type="Google" id="ProtNLM"/>
    </source>
</evidence>
<feature type="non-terminal residue" evidence="1">
    <location>
        <position position="383"/>
    </location>
</feature>
<dbReference type="GO" id="GO:0019171">
    <property type="term" value="F:(3R)-hydroxyacyl-[acyl-carrier-protein] dehydratase activity"/>
    <property type="evidence" value="ECO:0007669"/>
    <property type="project" value="TreeGrafter"/>
</dbReference>
<evidence type="ECO:0000313" key="1">
    <source>
        <dbReference type="EMBL" id="PSN59902.1"/>
    </source>
</evidence>
<dbReference type="InterPro" id="IPR052741">
    <property type="entry name" value="Mitochondrial_HTD2"/>
</dbReference>
<dbReference type="InterPro" id="IPR029069">
    <property type="entry name" value="HotDog_dom_sf"/>
</dbReference>
<accession>A0A2T2N381</accession>
<dbReference type="Proteomes" id="UP000240883">
    <property type="component" value="Unassembled WGS sequence"/>
</dbReference>
<dbReference type="Gene3D" id="3.10.129.10">
    <property type="entry name" value="Hotdog Thioesterase"/>
    <property type="match status" value="1"/>
</dbReference>
<reference evidence="1 2" key="1">
    <citation type="journal article" date="2018" name="Front. Microbiol.">
        <title>Genome-Wide Analysis of Corynespora cassiicola Leaf Fall Disease Putative Effectors.</title>
        <authorList>
            <person name="Lopez D."/>
            <person name="Ribeiro S."/>
            <person name="Label P."/>
            <person name="Fumanal B."/>
            <person name="Venisse J.S."/>
            <person name="Kohler A."/>
            <person name="de Oliveira R.R."/>
            <person name="Labutti K."/>
            <person name="Lipzen A."/>
            <person name="Lail K."/>
            <person name="Bauer D."/>
            <person name="Ohm R.A."/>
            <person name="Barry K.W."/>
            <person name="Spatafora J."/>
            <person name="Grigoriev I.V."/>
            <person name="Martin F.M."/>
            <person name="Pujade-Renaud V."/>
        </authorList>
    </citation>
    <scope>NUCLEOTIDE SEQUENCE [LARGE SCALE GENOMIC DNA]</scope>
    <source>
        <strain evidence="1 2">Philippines</strain>
    </source>
</reference>
<dbReference type="PANTHER" id="PTHR28152:SF1">
    <property type="entry name" value="HYDROXYACYL-THIOESTER DEHYDRATASE TYPE 2, MITOCHONDRIAL"/>
    <property type="match status" value="1"/>
</dbReference>
<dbReference type="GO" id="GO:0005739">
    <property type="term" value="C:mitochondrion"/>
    <property type="evidence" value="ECO:0007669"/>
    <property type="project" value="TreeGrafter"/>
</dbReference>
<organism evidence="1 2">
    <name type="scientific">Corynespora cassiicola Philippines</name>
    <dbReference type="NCBI Taxonomy" id="1448308"/>
    <lineage>
        <taxon>Eukaryota</taxon>
        <taxon>Fungi</taxon>
        <taxon>Dikarya</taxon>
        <taxon>Ascomycota</taxon>
        <taxon>Pezizomycotina</taxon>
        <taxon>Dothideomycetes</taxon>
        <taxon>Pleosporomycetidae</taxon>
        <taxon>Pleosporales</taxon>
        <taxon>Corynesporascaceae</taxon>
        <taxon>Corynespora</taxon>
    </lineage>
</organism>
<dbReference type="PANTHER" id="PTHR28152">
    <property type="entry name" value="HYDROXYACYL-THIOESTER DEHYDRATASE TYPE 2, MITOCHONDRIAL"/>
    <property type="match status" value="1"/>
</dbReference>
<proteinExistence type="predicted"/>
<keyword evidence="2" id="KW-1185">Reference proteome</keyword>
<sequence length="383" mass="43747">MAFNTRSVSRFVRTPIRCAKCRQIPARRYSSTAADQEWFQQLRQQMIDRELPNYFRGRHPRYLTSPHHLLDIALSSYLPAEFLSSRTKQSFFPIGSHLVLFNPALPEDQLLPDGTDTLHSPGEPFVRRMWAGGSLRIDKERYWDSSLGWVAQGVGFDGIERIKDVTLRGEGDATKLFVTIERRFGRTRQLAETATQAGIHIESRHGRMLKEAQEGVEWGHATVVEERNIVFMKKVPQETLELNEMAPTKYLTAPDQVDFSHELTPTRHLLFRFSALTNNAHAIHLDQNYCRNVEGYRNLLVHGPLTLTLMLKLVDGYLHSLPGPPQHVQSIEYRNLAPLYCDEPMKLCGREKSNLRTTDGHIYEVWIEGPTGGMAVKGTVRTA</sequence>
<dbReference type="EMBL" id="KZ678152">
    <property type="protein sequence ID" value="PSN59902.1"/>
    <property type="molecule type" value="Genomic_DNA"/>
</dbReference>
<dbReference type="AlphaFoldDB" id="A0A2T2N381"/>
<dbReference type="STRING" id="1448308.A0A2T2N381"/>